<evidence type="ECO:0000313" key="1">
    <source>
        <dbReference type="EMBL" id="KAK3218678.1"/>
    </source>
</evidence>
<dbReference type="EMBL" id="JANJYJ010000004">
    <property type="protein sequence ID" value="KAK3218678.1"/>
    <property type="molecule type" value="Genomic_DNA"/>
</dbReference>
<accession>A0AAE0E851</accession>
<sequence>MSDVVYNPNQIRHLLIPQRDIVSEPITKSHTHVFYYKIKQFNSLTKRQELTFEVVLVEAVKLEMKIEDVAVGRAQAFGISDVRETKKQKKIRKNKKKFRTKYEKLTNLRKIRCCGKKLDELRCSFK</sequence>
<keyword evidence="2" id="KW-1185">Reference proteome</keyword>
<proteinExistence type="predicted"/>
<comment type="caution">
    <text evidence="1">The sequence shown here is derived from an EMBL/GenBank/DDBJ whole genome shotgun (WGS) entry which is preliminary data.</text>
</comment>
<name>A0AAE0E851_9ROSI</name>
<evidence type="ECO:0000313" key="2">
    <source>
        <dbReference type="Proteomes" id="UP001281410"/>
    </source>
</evidence>
<organism evidence="1 2">
    <name type="scientific">Dipteronia sinensis</name>
    <dbReference type="NCBI Taxonomy" id="43782"/>
    <lineage>
        <taxon>Eukaryota</taxon>
        <taxon>Viridiplantae</taxon>
        <taxon>Streptophyta</taxon>
        <taxon>Embryophyta</taxon>
        <taxon>Tracheophyta</taxon>
        <taxon>Spermatophyta</taxon>
        <taxon>Magnoliopsida</taxon>
        <taxon>eudicotyledons</taxon>
        <taxon>Gunneridae</taxon>
        <taxon>Pentapetalae</taxon>
        <taxon>rosids</taxon>
        <taxon>malvids</taxon>
        <taxon>Sapindales</taxon>
        <taxon>Sapindaceae</taxon>
        <taxon>Hippocastanoideae</taxon>
        <taxon>Acereae</taxon>
        <taxon>Dipteronia</taxon>
    </lineage>
</organism>
<dbReference type="AlphaFoldDB" id="A0AAE0E851"/>
<dbReference type="Proteomes" id="UP001281410">
    <property type="component" value="Unassembled WGS sequence"/>
</dbReference>
<protein>
    <submittedName>
        <fullName evidence="1">Uncharacterized protein</fullName>
    </submittedName>
</protein>
<reference evidence="1" key="1">
    <citation type="journal article" date="2023" name="Plant J.">
        <title>Genome sequences and population genomics provide insights into the demographic history, inbreeding, and mutation load of two 'living fossil' tree species of Dipteronia.</title>
        <authorList>
            <person name="Feng Y."/>
            <person name="Comes H.P."/>
            <person name="Chen J."/>
            <person name="Zhu S."/>
            <person name="Lu R."/>
            <person name="Zhang X."/>
            <person name="Li P."/>
            <person name="Qiu J."/>
            <person name="Olsen K.M."/>
            <person name="Qiu Y."/>
        </authorList>
    </citation>
    <scope>NUCLEOTIDE SEQUENCE</scope>
    <source>
        <strain evidence="1">NBL</strain>
    </source>
</reference>
<gene>
    <name evidence="1" type="ORF">Dsin_012648</name>
</gene>